<feature type="region of interest" description="Disordered" evidence="1">
    <location>
        <begin position="187"/>
        <end position="228"/>
    </location>
</feature>
<keyword evidence="3" id="KW-1185">Reference proteome</keyword>
<protein>
    <recommendedName>
        <fullName evidence="4">Zinc knuckle CX2CX4HX4C domain-containing protein</fullName>
    </recommendedName>
</protein>
<sequence>MDTENPIPTSIPVIVQSGRPPDLAIVVMAINGPMVSAHVVIPHPGSIDDNMDTNGVNVVKNDLRVSPCPSFRDMVARRFTTEQRDNFISDMDVEFLYEDAIEYEGLPVICFGCGKYGHTKDAYGVGNLNATNGVEHRQHQPSVDDRFGPCMQVVNRRRRPFMVRKVAIPDTQTAKGGSQFEVLNVEDGDNHQAQAPATQRETNTESRSAETPSKIPGSIASSSHSALQHVHEVVGKQQLNGGVSGDIATDTPDVAALNSMVRDTSVDVAAKDKVVNAPSSLKPDKHKAVRVIEENQARGGRAKKKIELDGEQTVVTDWALSLSRTLYKEGELVSKSNVVSGEKSVESSNGVVQWIENSTFEGGSQPPQQ</sequence>
<comment type="caution">
    <text evidence="2">The sequence shown here is derived from an EMBL/GenBank/DDBJ whole genome shotgun (WGS) entry which is preliminary data.</text>
</comment>
<dbReference type="Proteomes" id="UP001472677">
    <property type="component" value="Unassembled WGS sequence"/>
</dbReference>
<accession>A0ABR2EST5</accession>
<evidence type="ECO:0000313" key="2">
    <source>
        <dbReference type="EMBL" id="KAK8565064.1"/>
    </source>
</evidence>
<evidence type="ECO:0000313" key="3">
    <source>
        <dbReference type="Proteomes" id="UP001472677"/>
    </source>
</evidence>
<gene>
    <name evidence="2" type="ORF">V6N12_058639</name>
</gene>
<organism evidence="2 3">
    <name type="scientific">Hibiscus sabdariffa</name>
    <name type="common">roselle</name>
    <dbReference type="NCBI Taxonomy" id="183260"/>
    <lineage>
        <taxon>Eukaryota</taxon>
        <taxon>Viridiplantae</taxon>
        <taxon>Streptophyta</taxon>
        <taxon>Embryophyta</taxon>
        <taxon>Tracheophyta</taxon>
        <taxon>Spermatophyta</taxon>
        <taxon>Magnoliopsida</taxon>
        <taxon>eudicotyledons</taxon>
        <taxon>Gunneridae</taxon>
        <taxon>Pentapetalae</taxon>
        <taxon>rosids</taxon>
        <taxon>malvids</taxon>
        <taxon>Malvales</taxon>
        <taxon>Malvaceae</taxon>
        <taxon>Malvoideae</taxon>
        <taxon>Hibiscus</taxon>
    </lineage>
</organism>
<evidence type="ECO:0008006" key="4">
    <source>
        <dbReference type="Google" id="ProtNLM"/>
    </source>
</evidence>
<evidence type="ECO:0000256" key="1">
    <source>
        <dbReference type="SAM" id="MobiDB-lite"/>
    </source>
</evidence>
<dbReference type="EMBL" id="JBBPBM010000010">
    <property type="protein sequence ID" value="KAK8565064.1"/>
    <property type="molecule type" value="Genomic_DNA"/>
</dbReference>
<proteinExistence type="predicted"/>
<reference evidence="2 3" key="1">
    <citation type="journal article" date="2024" name="G3 (Bethesda)">
        <title>Genome assembly of Hibiscus sabdariffa L. provides insights into metabolisms of medicinal natural products.</title>
        <authorList>
            <person name="Kim T."/>
        </authorList>
    </citation>
    <scope>NUCLEOTIDE SEQUENCE [LARGE SCALE GENOMIC DNA]</scope>
    <source>
        <strain evidence="2">TK-2024</strain>
        <tissue evidence="2">Old leaves</tissue>
    </source>
</reference>
<name>A0ABR2EST5_9ROSI</name>
<feature type="compositionally biased region" description="Polar residues" evidence="1">
    <location>
        <begin position="191"/>
        <end position="201"/>
    </location>
</feature>